<feature type="transmembrane region" description="Helical" evidence="1">
    <location>
        <begin position="12"/>
        <end position="34"/>
    </location>
</feature>
<feature type="transmembrane region" description="Helical" evidence="1">
    <location>
        <begin position="79"/>
        <end position="100"/>
    </location>
</feature>
<keyword evidence="1" id="KW-1133">Transmembrane helix</keyword>
<evidence type="ECO:0000256" key="1">
    <source>
        <dbReference type="SAM" id="Phobius"/>
    </source>
</evidence>
<evidence type="ECO:0008006" key="4">
    <source>
        <dbReference type="Google" id="ProtNLM"/>
    </source>
</evidence>
<proteinExistence type="predicted"/>
<sequence>MNVILFVYIEDYTLLNNICNYLSFATGIPALICFGKTYLDFSNTFITYCQKLSYVFYIIHFPVVVLCQYFISLSRVGCIYNFLLSLVISSLVTCSICYIIDKNKALGILFGLKKWQNTKEWMRLRNILTLFLYWKIYIMM</sequence>
<dbReference type="PANTHER" id="PTHR36927">
    <property type="entry name" value="BLR4337 PROTEIN"/>
    <property type="match status" value="1"/>
</dbReference>
<keyword evidence="3" id="KW-1185">Reference proteome</keyword>
<dbReference type="HOGENOM" id="CLU_1831404_0_0_9"/>
<accession>D4S076</accession>
<evidence type="ECO:0000313" key="2">
    <source>
        <dbReference type="EMBL" id="EFF68224.1"/>
    </source>
</evidence>
<gene>
    <name evidence="2" type="ORF">BUTYVIB_01492</name>
</gene>
<dbReference type="Proteomes" id="UP000006238">
    <property type="component" value="Unassembled WGS sequence"/>
</dbReference>
<feature type="transmembrane region" description="Helical" evidence="1">
    <location>
        <begin position="54"/>
        <end position="73"/>
    </location>
</feature>
<evidence type="ECO:0000313" key="3">
    <source>
        <dbReference type="Proteomes" id="UP000006238"/>
    </source>
</evidence>
<dbReference type="InterPro" id="IPR050623">
    <property type="entry name" value="Glucan_succinyl_AcylTrfase"/>
</dbReference>
<dbReference type="PANTHER" id="PTHR36927:SF1">
    <property type="entry name" value="MDO-LIKE PROTEIN"/>
    <property type="match status" value="1"/>
</dbReference>
<organism evidence="2 3">
    <name type="scientific">Eshraghiella crossota DSM 2876</name>
    <dbReference type="NCBI Taxonomy" id="511680"/>
    <lineage>
        <taxon>Bacteria</taxon>
        <taxon>Bacillati</taxon>
        <taxon>Bacillota</taxon>
        <taxon>Clostridia</taxon>
        <taxon>Lachnospirales</taxon>
        <taxon>Lachnospiraceae</taxon>
        <taxon>Eshraghiella</taxon>
    </lineage>
</organism>
<reference evidence="2 3" key="1">
    <citation type="submission" date="2010-02" db="EMBL/GenBank/DDBJ databases">
        <authorList>
            <person name="Weinstock G."/>
            <person name="Sodergren E."/>
            <person name="Clifton S."/>
            <person name="Fulton L."/>
            <person name="Fulton B."/>
            <person name="Courtney L."/>
            <person name="Fronick C."/>
            <person name="Harrison M."/>
            <person name="Strong C."/>
            <person name="Farmer C."/>
            <person name="Delahaunty K."/>
            <person name="Markovic C."/>
            <person name="Hall O."/>
            <person name="Minx P."/>
            <person name="Tomlinson C."/>
            <person name="Mitreva M."/>
            <person name="Nelson J."/>
            <person name="Hou S."/>
            <person name="Wollam A."/>
            <person name="Pepin K.H."/>
            <person name="Johnson M."/>
            <person name="Bhonagiri V."/>
            <person name="Zhang X."/>
            <person name="Suruliraj S."/>
            <person name="Warren W."/>
            <person name="Chinwalla A."/>
            <person name="Mardis E.R."/>
            <person name="Wilson R.K."/>
        </authorList>
    </citation>
    <scope>NUCLEOTIDE SEQUENCE [LARGE SCALE GENOMIC DNA]</scope>
    <source>
        <strain evidence="2 3">DSM 2876</strain>
    </source>
</reference>
<dbReference type="EMBL" id="ABWN01000030">
    <property type="protein sequence ID" value="EFF68224.1"/>
    <property type="molecule type" value="Genomic_DNA"/>
</dbReference>
<keyword evidence="1" id="KW-0472">Membrane</keyword>
<protein>
    <recommendedName>
        <fullName evidence="4">Acyltransferase 3 domain-containing protein</fullName>
    </recommendedName>
</protein>
<name>D4S076_9FIRM</name>
<keyword evidence="1" id="KW-0812">Transmembrane</keyword>
<dbReference type="AlphaFoldDB" id="D4S076"/>
<comment type="caution">
    <text evidence="2">The sequence shown here is derived from an EMBL/GenBank/DDBJ whole genome shotgun (WGS) entry which is preliminary data.</text>
</comment>